<feature type="transmembrane region" description="Helical" evidence="9">
    <location>
        <begin position="415"/>
        <end position="439"/>
    </location>
</feature>
<evidence type="ECO:0000256" key="8">
    <source>
        <dbReference type="SAM" id="MobiDB-lite"/>
    </source>
</evidence>
<proteinExistence type="inferred from homology"/>
<feature type="transmembrane region" description="Helical" evidence="9">
    <location>
        <begin position="338"/>
        <end position="359"/>
    </location>
</feature>
<name>A0AAD7L281_QUISA</name>
<dbReference type="InterPro" id="IPR013057">
    <property type="entry name" value="AA_transpt_TM"/>
</dbReference>
<feature type="transmembrane region" description="Helical" evidence="9">
    <location>
        <begin position="481"/>
        <end position="503"/>
    </location>
</feature>
<dbReference type="GO" id="GO:0015179">
    <property type="term" value="F:L-amino acid transmembrane transporter activity"/>
    <property type="evidence" value="ECO:0007669"/>
    <property type="project" value="TreeGrafter"/>
</dbReference>
<dbReference type="PANTHER" id="PTHR22950">
    <property type="entry name" value="AMINO ACID TRANSPORTER"/>
    <property type="match status" value="1"/>
</dbReference>
<dbReference type="FunFam" id="1.20.1740.10:FF:000047">
    <property type="entry name" value="Amino acid transporter AVT1A"/>
    <property type="match status" value="1"/>
</dbReference>
<feature type="transmembrane region" description="Helical" evidence="9">
    <location>
        <begin position="222"/>
        <end position="251"/>
    </location>
</feature>
<evidence type="ECO:0000256" key="1">
    <source>
        <dbReference type="ARBA" id="ARBA00004141"/>
    </source>
</evidence>
<evidence type="ECO:0000256" key="4">
    <source>
        <dbReference type="ARBA" id="ARBA00022970"/>
    </source>
</evidence>
<dbReference type="GO" id="GO:0005774">
    <property type="term" value="C:vacuolar membrane"/>
    <property type="evidence" value="ECO:0007669"/>
    <property type="project" value="TreeGrafter"/>
</dbReference>
<feature type="transmembrane region" description="Helical" evidence="9">
    <location>
        <begin position="181"/>
        <end position="201"/>
    </location>
</feature>
<evidence type="ECO:0000259" key="10">
    <source>
        <dbReference type="Pfam" id="PF01490"/>
    </source>
</evidence>
<keyword evidence="12" id="KW-1185">Reference proteome</keyword>
<evidence type="ECO:0000256" key="3">
    <source>
        <dbReference type="ARBA" id="ARBA00022692"/>
    </source>
</evidence>
<gene>
    <name evidence="11" type="ORF">O6P43_026496</name>
</gene>
<dbReference type="Proteomes" id="UP001163823">
    <property type="component" value="Chromosome 11"/>
</dbReference>
<evidence type="ECO:0000313" key="12">
    <source>
        <dbReference type="Proteomes" id="UP001163823"/>
    </source>
</evidence>
<evidence type="ECO:0000256" key="7">
    <source>
        <dbReference type="ARBA" id="ARBA00049662"/>
    </source>
</evidence>
<sequence length="542" mass="58965">MSVIKVEMKIENDLFQLDDEENQAEGVSKNLDDEAESESKAPEPNYLSTNLDLNNSSWPRSYRKSMDMLSPPSVSFMRKNSLTDICSSFSTTFKRRPQISQNEQSLSKPFISETSAFKEELPTLTEPLKLTVSSCSKISHSELPPSTGRKCSFSQAVLNTTNLLCGIGLLTTPYAVREGGWFSLILLVMFGIICCHTGILLQKCLESSPRLHSYPDIGEAAFGIYGRLGISVSIILCMELYAACVEFIILMGDNLSSLFPKSYLSLAGINLESHHIFAITATLVVLPTVWLRNLSLISYLSVGGIFASILVALSLLWVGVVDQVGFHPCGKALDLSNIPVAVGIYGFAFAGHSVIPNIYTSMKEPSQFPSALITSFGFCILMYIGVAILGFLIFGDSVKSQFTLSMPKELPASGIAAWITVVIPLTKYPLTILPVALSIEELIPWPKLRCYAVSVLLRTILVFSTLVVALSIPFFGSLLALNGSLMAMLVALIFPCACSLRLLSGRLTKVEIASCILIMVVGLVCSIIGTYSAIIRIADKVD</sequence>
<keyword evidence="3 9" id="KW-0812">Transmembrane</keyword>
<evidence type="ECO:0000256" key="5">
    <source>
        <dbReference type="ARBA" id="ARBA00022989"/>
    </source>
</evidence>
<keyword evidence="6 9" id="KW-0472">Membrane</keyword>
<feature type="transmembrane region" description="Helical" evidence="9">
    <location>
        <begin position="371"/>
        <end position="395"/>
    </location>
</feature>
<accession>A0AAD7L281</accession>
<dbReference type="PANTHER" id="PTHR22950:SF692">
    <property type="entry name" value="TRANSMEMBRANE AMINO ACID TRANSPORTER FAMILY PROTEIN"/>
    <property type="match status" value="1"/>
</dbReference>
<dbReference type="KEGG" id="qsa:O6P43_026496"/>
<keyword evidence="5 9" id="KW-1133">Transmembrane helix</keyword>
<organism evidence="11 12">
    <name type="scientific">Quillaja saponaria</name>
    <name type="common">Soap bark tree</name>
    <dbReference type="NCBI Taxonomy" id="32244"/>
    <lineage>
        <taxon>Eukaryota</taxon>
        <taxon>Viridiplantae</taxon>
        <taxon>Streptophyta</taxon>
        <taxon>Embryophyta</taxon>
        <taxon>Tracheophyta</taxon>
        <taxon>Spermatophyta</taxon>
        <taxon>Magnoliopsida</taxon>
        <taxon>eudicotyledons</taxon>
        <taxon>Gunneridae</taxon>
        <taxon>Pentapetalae</taxon>
        <taxon>rosids</taxon>
        <taxon>fabids</taxon>
        <taxon>Fabales</taxon>
        <taxon>Quillajaceae</taxon>
        <taxon>Quillaja</taxon>
    </lineage>
</organism>
<comment type="subcellular location">
    <subcellularLocation>
        <location evidence="1">Membrane</location>
        <topology evidence="1">Multi-pass membrane protein</topology>
    </subcellularLocation>
</comment>
<feature type="transmembrane region" description="Helical" evidence="9">
    <location>
        <begin position="451"/>
        <end position="475"/>
    </location>
</feature>
<feature type="domain" description="Amino acid transporter transmembrane" evidence="10">
    <location>
        <begin position="150"/>
        <end position="534"/>
    </location>
</feature>
<evidence type="ECO:0000313" key="11">
    <source>
        <dbReference type="EMBL" id="KAJ7950285.1"/>
    </source>
</evidence>
<evidence type="ECO:0000256" key="9">
    <source>
        <dbReference type="SAM" id="Phobius"/>
    </source>
</evidence>
<feature type="transmembrane region" description="Helical" evidence="9">
    <location>
        <begin position="515"/>
        <end position="538"/>
    </location>
</feature>
<comment type="similarity">
    <text evidence="7">Belongs to the amino acid/polyamine transporter 2 family. Amino acid/auxin permease (AAAP) (TC 2.A.18.5) subfamily.</text>
</comment>
<dbReference type="AlphaFoldDB" id="A0AAD7L281"/>
<feature type="region of interest" description="Disordered" evidence="8">
    <location>
        <begin position="16"/>
        <end position="52"/>
    </location>
</feature>
<feature type="transmembrane region" description="Helical" evidence="9">
    <location>
        <begin position="271"/>
        <end position="290"/>
    </location>
</feature>
<keyword evidence="2" id="KW-0813">Transport</keyword>
<reference evidence="11" key="1">
    <citation type="journal article" date="2023" name="Science">
        <title>Elucidation of the pathway for biosynthesis of saponin adjuvants from the soapbark tree.</title>
        <authorList>
            <person name="Reed J."/>
            <person name="Orme A."/>
            <person name="El-Demerdash A."/>
            <person name="Owen C."/>
            <person name="Martin L.B.B."/>
            <person name="Misra R.C."/>
            <person name="Kikuchi S."/>
            <person name="Rejzek M."/>
            <person name="Martin A.C."/>
            <person name="Harkess A."/>
            <person name="Leebens-Mack J."/>
            <person name="Louveau T."/>
            <person name="Stephenson M.J."/>
            <person name="Osbourn A."/>
        </authorList>
    </citation>
    <scope>NUCLEOTIDE SEQUENCE</scope>
    <source>
        <strain evidence="11">S10</strain>
    </source>
</reference>
<keyword evidence="4" id="KW-0029">Amino-acid transport</keyword>
<evidence type="ECO:0000256" key="2">
    <source>
        <dbReference type="ARBA" id="ARBA00022448"/>
    </source>
</evidence>
<protein>
    <submittedName>
        <fullName evidence="11">Vacuolar amino acid transporter 1</fullName>
    </submittedName>
</protein>
<feature type="transmembrane region" description="Helical" evidence="9">
    <location>
        <begin position="297"/>
        <end position="318"/>
    </location>
</feature>
<evidence type="ECO:0000256" key="6">
    <source>
        <dbReference type="ARBA" id="ARBA00023136"/>
    </source>
</evidence>
<comment type="caution">
    <text evidence="11">The sequence shown here is derived from an EMBL/GenBank/DDBJ whole genome shotgun (WGS) entry which is preliminary data.</text>
</comment>
<dbReference type="Pfam" id="PF01490">
    <property type="entry name" value="Aa_trans"/>
    <property type="match status" value="1"/>
</dbReference>
<dbReference type="EMBL" id="JARAOO010000011">
    <property type="protein sequence ID" value="KAJ7950285.1"/>
    <property type="molecule type" value="Genomic_DNA"/>
</dbReference>